<dbReference type="Proteomes" id="UP000076532">
    <property type="component" value="Unassembled WGS sequence"/>
</dbReference>
<gene>
    <name evidence="1" type="ORF">FIBSPDRAFT_453608</name>
</gene>
<accession>A0A166M6S2</accession>
<evidence type="ECO:0000313" key="1">
    <source>
        <dbReference type="EMBL" id="KZP23695.1"/>
    </source>
</evidence>
<keyword evidence="2" id="KW-1185">Reference proteome</keyword>
<dbReference type="AlphaFoldDB" id="A0A166M6S2"/>
<proteinExistence type="predicted"/>
<evidence type="ECO:0000313" key="2">
    <source>
        <dbReference type="Proteomes" id="UP000076532"/>
    </source>
</evidence>
<organism evidence="1 2">
    <name type="scientific">Athelia psychrophila</name>
    <dbReference type="NCBI Taxonomy" id="1759441"/>
    <lineage>
        <taxon>Eukaryota</taxon>
        <taxon>Fungi</taxon>
        <taxon>Dikarya</taxon>
        <taxon>Basidiomycota</taxon>
        <taxon>Agaricomycotina</taxon>
        <taxon>Agaricomycetes</taxon>
        <taxon>Agaricomycetidae</taxon>
        <taxon>Atheliales</taxon>
        <taxon>Atheliaceae</taxon>
        <taxon>Athelia</taxon>
    </lineage>
</organism>
<protein>
    <submittedName>
        <fullName evidence="1">Uncharacterized protein</fullName>
    </submittedName>
</protein>
<reference evidence="1 2" key="1">
    <citation type="journal article" date="2016" name="Mol. Biol. Evol.">
        <title>Comparative Genomics of Early-Diverging Mushroom-Forming Fungi Provides Insights into the Origins of Lignocellulose Decay Capabilities.</title>
        <authorList>
            <person name="Nagy L.G."/>
            <person name="Riley R."/>
            <person name="Tritt A."/>
            <person name="Adam C."/>
            <person name="Daum C."/>
            <person name="Floudas D."/>
            <person name="Sun H."/>
            <person name="Yadav J.S."/>
            <person name="Pangilinan J."/>
            <person name="Larsson K.H."/>
            <person name="Matsuura K."/>
            <person name="Barry K."/>
            <person name="Labutti K."/>
            <person name="Kuo R."/>
            <person name="Ohm R.A."/>
            <person name="Bhattacharya S.S."/>
            <person name="Shirouzu T."/>
            <person name="Yoshinaga Y."/>
            <person name="Martin F.M."/>
            <person name="Grigoriev I.V."/>
            <person name="Hibbett D.S."/>
        </authorList>
    </citation>
    <scope>NUCLEOTIDE SEQUENCE [LARGE SCALE GENOMIC DNA]</scope>
    <source>
        <strain evidence="1 2">CBS 109695</strain>
    </source>
</reference>
<name>A0A166M6S2_9AGAM</name>
<dbReference type="EMBL" id="KV417531">
    <property type="protein sequence ID" value="KZP23695.1"/>
    <property type="molecule type" value="Genomic_DNA"/>
</dbReference>
<sequence>MPPPWRSTRGPLSSSVDMPTCACLTPVCACRTLVRDAASVAPMFRVFYASNWSSILFTLFIRSMLMSCRSCIVSSWPPACNHLNHLIPRETAYL</sequence>